<reference evidence="2" key="1">
    <citation type="journal article" date="2021" name="Microb. Physiol.">
        <title>Proteogenomic Insights into the Physiology of Marine, Sulfate-Reducing, Filamentous Desulfonema limicola and Desulfonema magnum.</title>
        <authorList>
            <person name="Schnaars V."/>
            <person name="Wohlbrand L."/>
            <person name="Scheve S."/>
            <person name="Hinrichs C."/>
            <person name="Reinhardt R."/>
            <person name="Rabus R."/>
        </authorList>
    </citation>
    <scope>NUCLEOTIDE SEQUENCE</scope>
    <source>
        <strain evidence="2">4be13</strain>
    </source>
</reference>
<dbReference type="EMBL" id="CP061800">
    <property type="protein sequence ID" value="QTA86332.1"/>
    <property type="molecule type" value="Genomic_DNA"/>
</dbReference>
<organism evidence="2 3">
    <name type="scientific">Desulfonema magnum</name>
    <dbReference type="NCBI Taxonomy" id="45655"/>
    <lineage>
        <taxon>Bacteria</taxon>
        <taxon>Pseudomonadati</taxon>
        <taxon>Thermodesulfobacteriota</taxon>
        <taxon>Desulfobacteria</taxon>
        <taxon>Desulfobacterales</taxon>
        <taxon>Desulfococcaceae</taxon>
        <taxon>Desulfonema</taxon>
    </lineage>
</organism>
<dbReference type="SUPFAM" id="SSF52540">
    <property type="entry name" value="P-loop containing nucleoside triphosphate hydrolases"/>
    <property type="match status" value="1"/>
</dbReference>
<dbReference type="InterPro" id="IPR027417">
    <property type="entry name" value="P-loop_NTPase"/>
</dbReference>
<dbReference type="Gene3D" id="3.40.50.300">
    <property type="entry name" value="P-loop containing nucleotide triphosphate hydrolases"/>
    <property type="match status" value="2"/>
</dbReference>
<dbReference type="InterPro" id="IPR014555">
    <property type="entry name" value="RecF-like"/>
</dbReference>
<dbReference type="GO" id="GO:0016887">
    <property type="term" value="F:ATP hydrolysis activity"/>
    <property type="evidence" value="ECO:0007669"/>
    <property type="project" value="InterPro"/>
</dbReference>
<accession>A0A975BIU6</accession>
<evidence type="ECO:0000313" key="2">
    <source>
        <dbReference type="EMBL" id="QTA86332.1"/>
    </source>
</evidence>
<feature type="domain" description="ATPase AAA-type core" evidence="1">
    <location>
        <begin position="26"/>
        <end position="316"/>
    </location>
</feature>
<dbReference type="GO" id="GO:0005524">
    <property type="term" value="F:ATP binding"/>
    <property type="evidence" value="ECO:0007669"/>
    <property type="project" value="InterPro"/>
</dbReference>
<dbReference type="KEGG" id="dmm:dnm_023540"/>
<proteinExistence type="predicted"/>
<keyword evidence="3" id="KW-1185">Reference proteome</keyword>
<evidence type="ECO:0000313" key="3">
    <source>
        <dbReference type="Proteomes" id="UP000663722"/>
    </source>
</evidence>
<dbReference type="RefSeq" id="WP_207682010.1">
    <property type="nucleotide sequence ID" value="NZ_CP061800.1"/>
</dbReference>
<evidence type="ECO:0000259" key="1">
    <source>
        <dbReference type="Pfam" id="PF13304"/>
    </source>
</evidence>
<dbReference type="Proteomes" id="UP000663722">
    <property type="component" value="Chromosome"/>
</dbReference>
<gene>
    <name evidence="2" type="ORF">dnm_023540</name>
</gene>
<dbReference type="PANTHER" id="PTHR32182:SF22">
    <property type="entry name" value="ATP-DEPENDENT ENDONUCLEASE, OLD FAMILY-RELATED"/>
    <property type="match status" value="1"/>
</dbReference>
<dbReference type="AlphaFoldDB" id="A0A975BIU6"/>
<name>A0A975BIU6_9BACT</name>
<dbReference type="Pfam" id="PF13304">
    <property type="entry name" value="AAA_21"/>
    <property type="match status" value="1"/>
</dbReference>
<dbReference type="GO" id="GO:0000731">
    <property type="term" value="P:DNA synthesis involved in DNA repair"/>
    <property type="evidence" value="ECO:0007669"/>
    <property type="project" value="TreeGrafter"/>
</dbReference>
<sequence length="365" mass="41029">MNKLIRLDVRGFKSIRALNDLALGPINILIGANGAGKSNFVSFFKMLNQMTDSLGNLQLFVGKYGGGHSLLYEGTEVTSRMKGKLRFKTDAGIYDYEMELAHAGPDTLIFADEKYRFSGRDSVNEVSWISPGPGHRESGLLLDESEAAVNLRHLLNRCRAYQFHHTGDTARIRQRWRVEDGWELKTDGANLAPFLRRLGCSEPKYYRRIVGTIREIAPFFDEFVLEPDNGHVMLQWKEQNSDLLFGPHQASDGMLRIMALISLLLQPEPGLPSVMILDEPELGLHPYAMTIVAGLIKSVSVHTQIILATQSVTFIDLFGPEDIIVADRPGRESVFTRLDPAELEDWLDEYSLAELWEKNVIGGRP</sequence>
<dbReference type="InterPro" id="IPR003959">
    <property type="entry name" value="ATPase_AAA_core"/>
</dbReference>
<dbReference type="PANTHER" id="PTHR32182">
    <property type="entry name" value="DNA REPLICATION AND REPAIR PROTEIN RECF"/>
    <property type="match status" value="1"/>
</dbReference>
<dbReference type="GO" id="GO:0006302">
    <property type="term" value="P:double-strand break repair"/>
    <property type="evidence" value="ECO:0007669"/>
    <property type="project" value="TreeGrafter"/>
</dbReference>
<dbReference type="PIRSF" id="PIRSF029347">
    <property type="entry name" value="RecF"/>
    <property type="match status" value="1"/>
</dbReference>
<protein>
    <submittedName>
        <fullName evidence="2">AAA family ATPase</fullName>
    </submittedName>
</protein>